<name>A0ACB8D7G1_DERSI</name>
<evidence type="ECO:0000313" key="1">
    <source>
        <dbReference type="EMBL" id="KAH7960194.1"/>
    </source>
</evidence>
<organism evidence="1 2">
    <name type="scientific">Dermacentor silvarum</name>
    <name type="common">Tick</name>
    <dbReference type="NCBI Taxonomy" id="543639"/>
    <lineage>
        <taxon>Eukaryota</taxon>
        <taxon>Metazoa</taxon>
        <taxon>Ecdysozoa</taxon>
        <taxon>Arthropoda</taxon>
        <taxon>Chelicerata</taxon>
        <taxon>Arachnida</taxon>
        <taxon>Acari</taxon>
        <taxon>Parasitiformes</taxon>
        <taxon>Ixodida</taxon>
        <taxon>Ixodoidea</taxon>
        <taxon>Ixodidae</taxon>
        <taxon>Rhipicephalinae</taxon>
        <taxon>Dermacentor</taxon>
    </lineage>
</organism>
<sequence length="148" mass="16450">MNDEFLVEENIEVPEVRELPEGGQVIGSWEDSAALEADGDVAASEPAETLTASRDAIHDEASSPLCSMDGPARDTSKSKLATGRKRPATVVQSILASHKEEMVYVRKSDKKRQKLLRKLVHLQEESNDMNASMMRMIGKYFESKTNKQ</sequence>
<dbReference type="Proteomes" id="UP000821865">
    <property type="component" value="Chromosome 3"/>
</dbReference>
<protein>
    <submittedName>
        <fullName evidence="1">Uncharacterized protein</fullName>
    </submittedName>
</protein>
<gene>
    <name evidence="1" type="ORF">HPB49_017617</name>
</gene>
<proteinExistence type="predicted"/>
<dbReference type="EMBL" id="CM023472">
    <property type="protein sequence ID" value="KAH7960194.1"/>
    <property type="molecule type" value="Genomic_DNA"/>
</dbReference>
<keyword evidence="2" id="KW-1185">Reference proteome</keyword>
<accession>A0ACB8D7G1</accession>
<comment type="caution">
    <text evidence="1">The sequence shown here is derived from an EMBL/GenBank/DDBJ whole genome shotgun (WGS) entry which is preliminary data.</text>
</comment>
<reference evidence="1" key="1">
    <citation type="submission" date="2020-05" db="EMBL/GenBank/DDBJ databases">
        <title>Large-scale comparative analyses of tick genomes elucidate their genetic diversity and vector capacities.</title>
        <authorList>
            <person name="Jia N."/>
            <person name="Wang J."/>
            <person name="Shi W."/>
            <person name="Du L."/>
            <person name="Sun Y."/>
            <person name="Zhan W."/>
            <person name="Jiang J."/>
            <person name="Wang Q."/>
            <person name="Zhang B."/>
            <person name="Ji P."/>
            <person name="Sakyi L.B."/>
            <person name="Cui X."/>
            <person name="Yuan T."/>
            <person name="Jiang B."/>
            <person name="Yang W."/>
            <person name="Lam T.T.-Y."/>
            <person name="Chang Q."/>
            <person name="Ding S."/>
            <person name="Wang X."/>
            <person name="Zhu J."/>
            <person name="Ruan X."/>
            <person name="Zhao L."/>
            <person name="Wei J."/>
            <person name="Que T."/>
            <person name="Du C."/>
            <person name="Cheng J."/>
            <person name="Dai P."/>
            <person name="Han X."/>
            <person name="Huang E."/>
            <person name="Gao Y."/>
            <person name="Liu J."/>
            <person name="Shao H."/>
            <person name="Ye R."/>
            <person name="Li L."/>
            <person name="Wei W."/>
            <person name="Wang X."/>
            <person name="Wang C."/>
            <person name="Yang T."/>
            <person name="Huo Q."/>
            <person name="Li W."/>
            <person name="Guo W."/>
            <person name="Chen H."/>
            <person name="Zhou L."/>
            <person name="Ni X."/>
            <person name="Tian J."/>
            <person name="Zhou Y."/>
            <person name="Sheng Y."/>
            <person name="Liu T."/>
            <person name="Pan Y."/>
            <person name="Xia L."/>
            <person name="Li J."/>
            <person name="Zhao F."/>
            <person name="Cao W."/>
        </authorList>
    </citation>
    <scope>NUCLEOTIDE SEQUENCE</scope>
    <source>
        <strain evidence="1">Dsil-2018</strain>
    </source>
</reference>
<evidence type="ECO:0000313" key="2">
    <source>
        <dbReference type="Proteomes" id="UP000821865"/>
    </source>
</evidence>